<protein>
    <submittedName>
        <fullName evidence="1">Spermidine synthase</fullName>
    </submittedName>
</protein>
<reference evidence="1 2" key="1">
    <citation type="submission" date="2020-04" db="EMBL/GenBank/DDBJ databases">
        <authorList>
            <person name="Liu S."/>
        </authorList>
    </citation>
    <scope>NUCLEOTIDE SEQUENCE [LARGE SCALE GENOMIC DNA]</scope>
    <source>
        <strain evidence="1 2">CGMCC 1.15091</strain>
    </source>
</reference>
<sequence>PRLETARREVATIGEVFEHVAVVADPPMLKGRRYGNVVIARSDRPFGDDPRLARTLLAGAAPARFLLPQEVEKFAAGARTLHDQVPG</sequence>
<organism evidence="1 2">
    <name type="scientific">Arthrobacter deserti</name>
    <dbReference type="NCBI Taxonomy" id="1742687"/>
    <lineage>
        <taxon>Bacteria</taxon>
        <taxon>Bacillati</taxon>
        <taxon>Actinomycetota</taxon>
        <taxon>Actinomycetes</taxon>
        <taxon>Micrococcales</taxon>
        <taxon>Micrococcaceae</taxon>
        <taxon>Arthrobacter</taxon>
    </lineage>
</organism>
<proteinExistence type="predicted"/>
<evidence type="ECO:0000313" key="2">
    <source>
        <dbReference type="Proteomes" id="UP000523795"/>
    </source>
</evidence>
<evidence type="ECO:0000313" key="1">
    <source>
        <dbReference type="EMBL" id="NKX50622.1"/>
    </source>
</evidence>
<keyword evidence="2" id="KW-1185">Reference proteome</keyword>
<name>A0ABX1JMV1_9MICC</name>
<dbReference type="InterPro" id="IPR029063">
    <property type="entry name" value="SAM-dependent_MTases_sf"/>
</dbReference>
<gene>
    <name evidence="1" type="ORF">HER39_08580</name>
</gene>
<feature type="non-terminal residue" evidence="1">
    <location>
        <position position="1"/>
    </location>
</feature>
<dbReference type="EMBL" id="JAAZSR010000110">
    <property type="protein sequence ID" value="NKX50622.1"/>
    <property type="molecule type" value="Genomic_DNA"/>
</dbReference>
<dbReference type="Gene3D" id="3.40.50.150">
    <property type="entry name" value="Vaccinia Virus protein VP39"/>
    <property type="match status" value="1"/>
</dbReference>
<accession>A0ABX1JMV1</accession>
<comment type="caution">
    <text evidence="1">The sequence shown here is derived from an EMBL/GenBank/DDBJ whole genome shotgun (WGS) entry which is preliminary data.</text>
</comment>
<dbReference type="Proteomes" id="UP000523795">
    <property type="component" value="Unassembled WGS sequence"/>
</dbReference>